<protein>
    <recommendedName>
        <fullName evidence="10">Histidine kinase/HSP90-like ATPase domain-containing protein</fullName>
    </recommendedName>
</protein>
<keyword evidence="7" id="KW-0902">Two-component regulatory system</keyword>
<dbReference type="InterPro" id="IPR050482">
    <property type="entry name" value="Sensor_HK_TwoCompSys"/>
</dbReference>
<name>A0ABP8J3I0_9MICO</name>
<keyword evidence="3" id="KW-0808">Transferase</keyword>
<evidence type="ECO:0000256" key="3">
    <source>
        <dbReference type="ARBA" id="ARBA00022679"/>
    </source>
</evidence>
<dbReference type="CDD" id="cd16917">
    <property type="entry name" value="HATPase_UhpB-NarQ-NarX-like"/>
    <property type="match status" value="1"/>
</dbReference>
<evidence type="ECO:0000256" key="4">
    <source>
        <dbReference type="ARBA" id="ARBA00022692"/>
    </source>
</evidence>
<organism evidence="11 12">
    <name type="scientific">Brevibacterium pityocampae</name>
    <dbReference type="NCBI Taxonomy" id="506594"/>
    <lineage>
        <taxon>Bacteria</taxon>
        <taxon>Bacillati</taxon>
        <taxon>Actinomycetota</taxon>
        <taxon>Actinomycetes</taxon>
        <taxon>Micrococcales</taxon>
        <taxon>Brevibacteriaceae</taxon>
        <taxon>Brevibacterium</taxon>
    </lineage>
</organism>
<dbReference type="Gene3D" id="3.30.565.10">
    <property type="entry name" value="Histidine kinase-like ATPase, C-terminal domain"/>
    <property type="match status" value="1"/>
</dbReference>
<dbReference type="EMBL" id="BAABGL010000002">
    <property type="protein sequence ID" value="GAA4384262.1"/>
    <property type="molecule type" value="Genomic_DNA"/>
</dbReference>
<gene>
    <name evidence="11" type="ORF">GCM10023167_04710</name>
</gene>
<keyword evidence="4 9" id="KW-0812">Transmembrane</keyword>
<dbReference type="InterPro" id="IPR036890">
    <property type="entry name" value="HATPase_C_sf"/>
</dbReference>
<keyword evidence="2" id="KW-1003">Cell membrane</keyword>
<dbReference type="Gene3D" id="1.20.5.1930">
    <property type="match status" value="1"/>
</dbReference>
<dbReference type="PANTHER" id="PTHR24421">
    <property type="entry name" value="NITRATE/NITRITE SENSOR PROTEIN NARX-RELATED"/>
    <property type="match status" value="1"/>
</dbReference>
<evidence type="ECO:0000313" key="12">
    <source>
        <dbReference type="Proteomes" id="UP001500642"/>
    </source>
</evidence>
<dbReference type="InterPro" id="IPR011712">
    <property type="entry name" value="Sig_transdc_His_kin_sub3_dim/P"/>
</dbReference>
<feature type="transmembrane region" description="Helical" evidence="9">
    <location>
        <begin position="163"/>
        <end position="182"/>
    </location>
</feature>
<feature type="domain" description="Histidine kinase/HSP90-like ATPase" evidence="10">
    <location>
        <begin position="306"/>
        <end position="402"/>
    </location>
</feature>
<comment type="subcellular location">
    <subcellularLocation>
        <location evidence="1">Cell membrane</location>
        <topology evidence="1">Multi-pass membrane protein</topology>
    </subcellularLocation>
</comment>
<feature type="transmembrane region" description="Helical" evidence="9">
    <location>
        <begin position="134"/>
        <end position="151"/>
    </location>
</feature>
<feature type="transmembrane region" description="Helical" evidence="9">
    <location>
        <begin position="83"/>
        <end position="104"/>
    </location>
</feature>
<feature type="transmembrane region" description="Helical" evidence="9">
    <location>
        <begin position="57"/>
        <end position="77"/>
    </location>
</feature>
<feature type="transmembrane region" description="Helical" evidence="9">
    <location>
        <begin position="111"/>
        <end position="128"/>
    </location>
</feature>
<evidence type="ECO:0000256" key="9">
    <source>
        <dbReference type="SAM" id="Phobius"/>
    </source>
</evidence>
<evidence type="ECO:0000256" key="8">
    <source>
        <dbReference type="ARBA" id="ARBA00023136"/>
    </source>
</evidence>
<evidence type="ECO:0000256" key="2">
    <source>
        <dbReference type="ARBA" id="ARBA00022475"/>
    </source>
</evidence>
<dbReference type="Pfam" id="PF07730">
    <property type="entry name" value="HisKA_3"/>
    <property type="match status" value="1"/>
</dbReference>
<dbReference type="PANTHER" id="PTHR24421:SF37">
    <property type="entry name" value="SENSOR HISTIDINE KINASE NARS"/>
    <property type="match status" value="1"/>
</dbReference>
<keyword evidence="6 9" id="KW-1133">Transmembrane helix</keyword>
<dbReference type="Pfam" id="PF02518">
    <property type="entry name" value="HATPase_c"/>
    <property type="match status" value="1"/>
</dbReference>
<proteinExistence type="predicted"/>
<dbReference type="SUPFAM" id="SSF55874">
    <property type="entry name" value="ATPase domain of HSP90 chaperone/DNA topoisomerase II/histidine kinase"/>
    <property type="match status" value="1"/>
</dbReference>
<reference evidence="12" key="1">
    <citation type="journal article" date="2019" name="Int. J. Syst. Evol. Microbiol.">
        <title>The Global Catalogue of Microorganisms (GCM) 10K type strain sequencing project: providing services to taxonomists for standard genome sequencing and annotation.</title>
        <authorList>
            <consortium name="The Broad Institute Genomics Platform"/>
            <consortium name="The Broad Institute Genome Sequencing Center for Infectious Disease"/>
            <person name="Wu L."/>
            <person name="Ma J."/>
        </authorList>
    </citation>
    <scope>NUCLEOTIDE SEQUENCE [LARGE SCALE GENOMIC DNA]</scope>
    <source>
        <strain evidence="12">JCM 17808</strain>
    </source>
</reference>
<accession>A0ABP8J3I0</accession>
<evidence type="ECO:0000256" key="1">
    <source>
        <dbReference type="ARBA" id="ARBA00004651"/>
    </source>
</evidence>
<evidence type="ECO:0000256" key="5">
    <source>
        <dbReference type="ARBA" id="ARBA00022777"/>
    </source>
</evidence>
<keyword evidence="5" id="KW-0418">Kinase</keyword>
<dbReference type="SMART" id="SM00387">
    <property type="entry name" value="HATPase_c"/>
    <property type="match status" value="1"/>
</dbReference>
<dbReference type="Proteomes" id="UP001500642">
    <property type="component" value="Unassembled WGS sequence"/>
</dbReference>
<dbReference type="InterPro" id="IPR003594">
    <property type="entry name" value="HATPase_dom"/>
</dbReference>
<evidence type="ECO:0000259" key="10">
    <source>
        <dbReference type="SMART" id="SM00387"/>
    </source>
</evidence>
<evidence type="ECO:0000256" key="6">
    <source>
        <dbReference type="ARBA" id="ARBA00022989"/>
    </source>
</evidence>
<keyword evidence="8 9" id="KW-0472">Membrane</keyword>
<evidence type="ECO:0000313" key="11">
    <source>
        <dbReference type="EMBL" id="GAA4384262.1"/>
    </source>
</evidence>
<sequence length="407" mass="44048">MRQLSLPETDSRTHRDITATSRRPGAVLLQSGKIALLLRLLCAFPVLLSWRSDRAPVVEVVLVLVTTVLSGVLIIWWSRVVPFLLRHPAVVLVDIIASLALLALQGPDSPFVAYMFSSALLIGMLYAYPGRELLSALLITGLTATVFLDRLADPTRSDGPVDVSLVGSIVVIVIAVVIGSSLRTLQSQVDASLVVAQQSARDAALGEERSRLARELHDSLVKTLVGIGLQAKALAMTQPGAQPTARSISEAAADAVAESRRILTNLRTDSTPSLNTLLQRTAEEIGVLHGVPVDVRLSHNLPFDEKHRHNICKVAEEALTNAALHSSTERIDLTTHVHSGVFELVVTDHGRGFAKHDRTRQAEGHFGLAGMEERAAQIGSSLAIRSRPRHGTTITLRHRIPEEVIDV</sequence>
<keyword evidence="12" id="KW-1185">Reference proteome</keyword>
<evidence type="ECO:0000256" key="7">
    <source>
        <dbReference type="ARBA" id="ARBA00023012"/>
    </source>
</evidence>
<comment type="caution">
    <text evidence="11">The sequence shown here is derived from an EMBL/GenBank/DDBJ whole genome shotgun (WGS) entry which is preliminary data.</text>
</comment>